<organism evidence="4 5">
    <name type="scientific">Nocardioides aurantiacus</name>
    <dbReference type="NCBI Taxonomy" id="86796"/>
    <lineage>
        <taxon>Bacteria</taxon>
        <taxon>Bacillati</taxon>
        <taxon>Actinomycetota</taxon>
        <taxon>Actinomycetes</taxon>
        <taxon>Propionibacteriales</taxon>
        <taxon>Nocardioidaceae</taxon>
        <taxon>Nocardioides</taxon>
    </lineage>
</organism>
<name>A0A3N2CY86_9ACTN</name>
<accession>A0A3N2CY86</accession>
<evidence type="ECO:0000256" key="3">
    <source>
        <dbReference type="SAM" id="MobiDB-lite"/>
    </source>
</evidence>
<sequence>MLSLSGHLGAKAAALVDGQLPAAVEERAWAHVHTCPGCRQLVEHEAWTKQRLGSLATERTDRPAPAYPGADTGSLTPPPSLLESLQSVDDWAATPDRAGHGSSRRVSLVAVGGGAIAASVLGLVAVTGGAVVRGDVPARPSPASIRGEQPQRGAGAGSGTVGTPQGAETNTSAVWARRSR</sequence>
<keyword evidence="5" id="KW-1185">Reference proteome</keyword>
<proteinExistence type="predicted"/>
<dbReference type="RefSeq" id="WP_123392067.1">
    <property type="nucleotide sequence ID" value="NZ_RKHO01000001.1"/>
</dbReference>
<dbReference type="OrthoDB" id="3743969at2"/>
<dbReference type="Proteomes" id="UP000281738">
    <property type="component" value="Unassembled WGS sequence"/>
</dbReference>
<dbReference type="AlphaFoldDB" id="A0A3N2CY86"/>
<protein>
    <submittedName>
        <fullName evidence="4">Uncharacterized protein</fullName>
    </submittedName>
</protein>
<feature type="region of interest" description="Disordered" evidence="3">
    <location>
        <begin position="134"/>
        <end position="180"/>
    </location>
</feature>
<comment type="caution">
    <text evidence="4">The sequence shown here is derived from an EMBL/GenBank/DDBJ whole genome shotgun (WGS) entry which is preliminary data.</text>
</comment>
<evidence type="ECO:0000313" key="4">
    <source>
        <dbReference type="EMBL" id="ROR92423.1"/>
    </source>
</evidence>
<dbReference type="Gene3D" id="1.10.10.1320">
    <property type="entry name" value="Anti-sigma factor, zinc-finger domain"/>
    <property type="match status" value="1"/>
</dbReference>
<gene>
    <name evidence="4" type="ORF">EDD33_3313</name>
</gene>
<evidence type="ECO:0000256" key="1">
    <source>
        <dbReference type="ARBA" id="ARBA00023015"/>
    </source>
</evidence>
<dbReference type="EMBL" id="RKHO01000001">
    <property type="protein sequence ID" value="ROR92423.1"/>
    <property type="molecule type" value="Genomic_DNA"/>
</dbReference>
<feature type="compositionally biased region" description="Polar residues" evidence="3">
    <location>
        <begin position="161"/>
        <end position="173"/>
    </location>
</feature>
<evidence type="ECO:0000313" key="5">
    <source>
        <dbReference type="Proteomes" id="UP000281738"/>
    </source>
</evidence>
<evidence type="ECO:0000256" key="2">
    <source>
        <dbReference type="ARBA" id="ARBA00023163"/>
    </source>
</evidence>
<dbReference type="InterPro" id="IPR041916">
    <property type="entry name" value="Anti_sigma_zinc_sf"/>
</dbReference>
<keyword evidence="2" id="KW-0804">Transcription</keyword>
<feature type="region of interest" description="Disordered" evidence="3">
    <location>
        <begin position="53"/>
        <end position="82"/>
    </location>
</feature>
<keyword evidence="1" id="KW-0805">Transcription regulation</keyword>
<reference evidence="4 5" key="1">
    <citation type="submission" date="2018-11" db="EMBL/GenBank/DDBJ databases">
        <title>Sequencing the genomes of 1000 actinobacteria strains.</title>
        <authorList>
            <person name="Klenk H.-P."/>
        </authorList>
    </citation>
    <scope>NUCLEOTIDE SEQUENCE [LARGE SCALE GENOMIC DNA]</scope>
    <source>
        <strain evidence="4 5">DSM 12652</strain>
    </source>
</reference>